<organism evidence="6 7">
    <name type="scientific">Novosphingobium endophyticum</name>
    <dbReference type="NCBI Taxonomy" id="1955250"/>
    <lineage>
        <taxon>Bacteria</taxon>
        <taxon>Pseudomonadati</taxon>
        <taxon>Pseudomonadota</taxon>
        <taxon>Alphaproteobacteria</taxon>
        <taxon>Sphingomonadales</taxon>
        <taxon>Sphingomonadaceae</taxon>
        <taxon>Novosphingobium</taxon>
    </lineage>
</organism>
<dbReference type="Proteomes" id="UP000608154">
    <property type="component" value="Unassembled WGS sequence"/>
</dbReference>
<keyword evidence="7" id="KW-1185">Reference proteome</keyword>
<dbReference type="EMBL" id="BMHK01000003">
    <property type="protein sequence ID" value="GGB90287.1"/>
    <property type="molecule type" value="Genomic_DNA"/>
</dbReference>
<keyword evidence="3 4" id="KW-0472">Membrane</keyword>
<dbReference type="SUPFAM" id="SSF103473">
    <property type="entry name" value="MFS general substrate transporter"/>
    <property type="match status" value="1"/>
</dbReference>
<feature type="transmembrane region" description="Helical" evidence="4">
    <location>
        <begin position="55"/>
        <end position="75"/>
    </location>
</feature>
<evidence type="ECO:0000256" key="4">
    <source>
        <dbReference type="SAM" id="Phobius"/>
    </source>
</evidence>
<gene>
    <name evidence="6" type="ORF">GCM10011494_05790</name>
</gene>
<keyword evidence="1 4" id="KW-0812">Transmembrane</keyword>
<evidence type="ECO:0000256" key="1">
    <source>
        <dbReference type="ARBA" id="ARBA00022692"/>
    </source>
</evidence>
<feature type="transmembrane region" description="Helical" evidence="4">
    <location>
        <begin position="87"/>
        <end position="107"/>
    </location>
</feature>
<dbReference type="RefSeq" id="WP_188768239.1">
    <property type="nucleotide sequence ID" value="NZ_BMHK01000003.1"/>
</dbReference>
<evidence type="ECO:0000256" key="3">
    <source>
        <dbReference type="ARBA" id="ARBA00023136"/>
    </source>
</evidence>
<dbReference type="PANTHER" id="PTHR11360:SF290">
    <property type="entry name" value="MONOCARBOXYLATE MFS PERMEASE"/>
    <property type="match status" value="1"/>
</dbReference>
<dbReference type="Gene3D" id="1.20.1250.20">
    <property type="entry name" value="MFS general substrate transporter like domains"/>
    <property type="match status" value="1"/>
</dbReference>
<dbReference type="AlphaFoldDB" id="A0A916X4N2"/>
<feature type="transmembrane region" description="Helical" evidence="4">
    <location>
        <begin position="21"/>
        <end position="43"/>
    </location>
</feature>
<name>A0A916X4N2_9SPHN</name>
<evidence type="ECO:0000259" key="5">
    <source>
        <dbReference type="PROSITE" id="PS50850"/>
    </source>
</evidence>
<dbReference type="InterPro" id="IPR011701">
    <property type="entry name" value="MFS"/>
</dbReference>
<proteinExistence type="predicted"/>
<comment type="caution">
    <text evidence="6">The sequence shown here is derived from an EMBL/GenBank/DDBJ whole genome shotgun (WGS) entry which is preliminary data.</text>
</comment>
<protein>
    <submittedName>
        <fullName evidence="6">MFS transporter</fullName>
    </submittedName>
</protein>
<feature type="transmembrane region" description="Helical" evidence="4">
    <location>
        <begin position="386"/>
        <end position="407"/>
    </location>
</feature>
<keyword evidence="2 4" id="KW-1133">Transmembrane helix</keyword>
<feature type="transmembrane region" description="Helical" evidence="4">
    <location>
        <begin position="113"/>
        <end position="133"/>
    </location>
</feature>
<dbReference type="CDD" id="cd17355">
    <property type="entry name" value="MFS_YcxA_like"/>
    <property type="match status" value="1"/>
</dbReference>
<feature type="transmembrane region" description="Helical" evidence="4">
    <location>
        <begin position="177"/>
        <end position="199"/>
    </location>
</feature>
<feature type="transmembrane region" description="Helical" evidence="4">
    <location>
        <begin position="357"/>
        <end position="380"/>
    </location>
</feature>
<dbReference type="InterPro" id="IPR050327">
    <property type="entry name" value="Proton-linked_MCT"/>
</dbReference>
<feature type="domain" description="Major facilitator superfamily (MFS) profile" evidence="5">
    <location>
        <begin position="21"/>
        <end position="412"/>
    </location>
</feature>
<evidence type="ECO:0000256" key="2">
    <source>
        <dbReference type="ARBA" id="ARBA00022989"/>
    </source>
</evidence>
<feature type="transmembrane region" description="Helical" evidence="4">
    <location>
        <begin position="320"/>
        <end position="345"/>
    </location>
</feature>
<dbReference type="InterPro" id="IPR036259">
    <property type="entry name" value="MFS_trans_sf"/>
</dbReference>
<feature type="transmembrane region" description="Helical" evidence="4">
    <location>
        <begin position="145"/>
        <end position="165"/>
    </location>
</feature>
<accession>A0A916X4N2</accession>
<dbReference type="GO" id="GO:0022857">
    <property type="term" value="F:transmembrane transporter activity"/>
    <property type="evidence" value="ECO:0007669"/>
    <property type="project" value="InterPro"/>
</dbReference>
<dbReference type="PROSITE" id="PS50850">
    <property type="entry name" value="MFS"/>
    <property type="match status" value="1"/>
</dbReference>
<reference evidence="6" key="2">
    <citation type="submission" date="2020-09" db="EMBL/GenBank/DDBJ databases">
        <authorList>
            <person name="Sun Q."/>
            <person name="Zhou Y."/>
        </authorList>
    </citation>
    <scope>NUCLEOTIDE SEQUENCE</scope>
    <source>
        <strain evidence="6">CGMCC 1.15095</strain>
    </source>
</reference>
<reference evidence="6" key="1">
    <citation type="journal article" date="2014" name="Int. J. Syst. Evol. Microbiol.">
        <title>Complete genome sequence of Corynebacterium casei LMG S-19264T (=DSM 44701T), isolated from a smear-ripened cheese.</title>
        <authorList>
            <consortium name="US DOE Joint Genome Institute (JGI-PGF)"/>
            <person name="Walter F."/>
            <person name="Albersmeier A."/>
            <person name="Kalinowski J."/>
            <person name="Ruckert C."/>
        </authorList>
    </citation>
    <scope>NUCLEOTIDE SEQUENCE</scope>
    <source>
        <strain evidence="6">CGMCC 1.15095</strain>
    </source>
</reference>
<evidence type="ECO:0000313" key="7">
    <source>
        <dbReference type="Proteomes" id="UP000608154"/>
    </source>
</evidence>
<feature type="transmembrane region" description="Helical" evidence="4">
    <location>
        <begin position="296"/>
        <end position="314"/>
    </location>
</feature>
<dbReference type="PANTHER" id="PTHR11360">
    <property type="entry name" value="MONOCARBOXYLATE TRANSPORTER"/>
    <property type="match status" value="1"/>
</dbReference>
<feature type="transmembrane region" description="Helical" evidence="4">
    <location>
        <begin position="267"/>
        <end position="289"/>
    </location>
</feature>
<feature type="transmembrane region" description="Helical" evidence="4">
    <location>
        <begin position="232"/>
        <end position="255"/>
    </location>
</feature>
<evidence type="ECO:0000313" key="6">
    <source>
        <dbReference type="EMBL" id="GGB90287.1"/>
    </source>
</evidence>
<dbReference type="Pfam" id="PF07690">
    <property type="entry name" value="MFS_1"/>
    <property type="match status" value="1"/>
</dbReference>
<dbReference type="InterPro" id="IPR020846">
    <property type="entry name" value="MFS_dom"/>
</dbReference>
<sequence>MGGLISQQPAAAAEWRSHWPLVLAAAIGFSFHSVVSNAIGLFIEPLNAEFGWSRAEITAGLSLTAFMTVPLAPVVGAAIDRWGARRLALPGLVLTAGAVASFGLASGSVTQWLALWVMYAFISLSVKSTVWTAAVSGTFDAGRSLALGLTLAGTAVAQTIVPPLAQWLIADFGWRQAWYILGFGWGALAFITSVFFLYGAHERTRERAKDPRAKAPPVLYGLDLKEALRDPALLRIALATLITMFLGIAVIVHQVPILTDAGVSRESAALLASLAGIAGIVGKITTGWLMDRFTSGWIGGFTLSAAAIGFLLLLEPFRTTALIVVAMIIIGYSTGANFQITTYLTSRYGGMKSFGKIFGTMSILVTVGAGLGPVVAGAIYDMAGSYTPLLIAGIPGAIISGLLIVGLGPYPEWNEGRVQAEA</sequence>